<keyword evidence="2" id="KW-0378">Hydrolase</keyword>
<name>A0A926NR41_9SPHI</name>
<keyword evidence="2" id="KW-0540">Nuclease</keyword>
<dbReference type="GO" id="GO:0004519">
    <property type="term" value="F:endonuclease activity"/>
    <property type="evidence" value="ECO:0007669"/>
    <property type="project" value="UniProtKB-KW"/>
</dbReference>
<keyword evidence="2" id="KW-0255">Endonuclease</keyword>
<dbReference type="SMART" id="SM00507">
    <property type="entry name" value="HNHc"/>
    <property type="match status" value="1"/>
</dbReference>
<keyword evidence="3" id="KW-1185">Reference proteome</keyword>
<comment type="caution">
    <text evidence="2">The sequence shown here is derived from an EMBL/GenBank/DDBJ whole genome shotgun (WGS) entry which is preliminary data.</text>
</comment>
<sequence>MIHVNRAAKPPILSKKEAVWVAAINGALLKPRTPTVKLELDKAINKYQHNKIKDALVLMFHGKCAYCESYIINVDYGDIEHFKPKGKFPLEAVVWENLLLACAKCNGAGQKGDEWPLLADGGLLINPCTENPADFFEFEFDVLTDIALVNPKNVRGETSEKIFGLNKPTLVKDRNIAVKRLVALASYYHTDARAKAYLDEAALDKSEYSAFAKMIINTFVI</sequence>
<dbReference type="Proteomes" id="UP000619078">
    <property type="component" value="Unassembled WGS sequence"/>
</dbReference>
<evidence type="ECO:0000313" key="3">
    <source>
        <dbReference type="Proteomes" id="UP000619078"/>
    </source>
</evidence>
<feature type="domain" description="HNH nuclease" evidence="1">
    <location>
        <begin position="51"/>
        <end position="107"/>
    </location>
</feature>
<dbReference type="AlphaFoldDB" id="A0A926NR41"/>
<dbReference type="EMBL" id="JACWMX010000004">
    <property type="protein sequence ID" value="MBD1393828.1"/>
    <property type="molecule type" value="Genomic_DNA"/>
</dbReference>
<accession>A0A926NR41</accession>
<dbReference type="InterPro" id="IPR003615">
    <property type="entry name" value="HNH_nuc"/>
</dbReference>
<evidence type="ECO:0000259" key="1">
    <source>
        <dbReference type="SMART" id="SM00507"/>
    </source>
</evidence>
<protein>
    <submittedName>
        <fullName evidence="2">HNH endonuclease</fullName>
    </submittedName>
</protein>
<proteinExistence type="predicted"/>
<organism evidence="2 3">
    <name type="scientific">Mucilaginibacter glaciei</name>
    <dbReference type="NCBI Taxonomy" id="2772109"/>
    <lineage>
        <taxon>Bacteria</taxon>
        <taxon>Pseudomonadati</taxon>
        <taxon>Bacteroidota</taxon>
        <taxon>Sphingobacteriia</taxon>
        <taxon>Sphingobacteriales</taxon>
        <taxon>Sphingobacteriaceae</taxon>
        <taxon>Mucilaginibacter</taxon>
    </lineage>
</organism>
<gene>
    <name evidence="2" type="ORF">IDJ76_12030</name>
</gene>
<dbReference type="Gene3D" id="1.10.30.50">
    <property type="match status" value="1"/>
</dbReference>
<reference evidence="2" key="1">
    <citation type="submission" date="2020-09" db="EMBL/GenBank/DDBJ databases">
        <title>Novel species of Mucilaginibacter isolated from a glacier on the Tibetan Plateau.</title>
        <authorList>
            <person name="Liu Q."/>
            <person name="Xin Y.-H."/>
        </authorList>
    </citation>
    <scope>NUCLEOTIDE SEQUENCE</scope>
    <source>
        <strain evidence="2">ZB1P21</strain>
    </source>
</reference>
<dbReference type="RefSeq" id="WP_191163561.1">
    <property type="nucleotide sequence ID" value="NZ_JACWMX010000004.1"/>
</dbReference>
<dbReference type="CDD" id="cd00085">
    <property type="entry name" value="HNHc"/>
    <property type="match status" value="1"/>
</dbReference>
<evidence type="ECO:0000313" key="2">
    <source>
        <dbReference type="EMBL" id="MBD1393828.1"/>
    </source>
</evidence>